<reference evidence="3" key="1">
    <citation type="submission" date="2015-05" db="EMBL/GenBank/DDBJ databases">
        <authorList>
            <person name="Urmite Genomes"/>
        </authorList>
    </citation>
    <scope>NUCLEOTIDE SEQUENCE [LARGE SCALE GENOMIC DNA]</scope>
    <source>
        <strain evidence="3">LF1</strain>
    </source>
</reference>
<dbReference type="Proteomes" id="UP000199087">
    <property type="component" value="Unassembled WGS sequence"/>
</dbReference>
<dbReference type="EMBL" id="CVRB01000001">
    <property type="protein sequence ID" value="CRK81027.1"/>
    <property type="molecule type" value="Genomic_DNA"/>
</dbReference>
<feature type="signal peptide" evidence="1">
    <location>
        <begin position="1"/>
        <end position="19"/>
    </location>
</feature>
<organism evidence="2 3">
    <name type="scientific">Neobacillus massiliamazoniensis</name>
    <dbReference type="NCBI Taxonomy" id="1499688"/>
    <lineage>
        <taxon>Bacteria</taxon>
        <taxon>Bacillati</taxon>
        <taxon>Bacillota</taxon>
        <taxon>Bacilli</taxon>
        <taxon>Bacillales</taxon>
        <taxon>Bacillaceae</taxon>
        <taxon>Neobacillus</taxon>
    </lineage>
</organism>
<name>A0A0U1NSL5_9BACI</name>
<evidence type="ECO:0008006" key="4">
    <source>
        <dbReference type="Google" id="ProtNLM"/>
    </source>
</evidence>
<sequence precursor="true">MKMLIFALGLLFMVPSIAAANPTVPDTKGEIKGEQVEKQPCNCNEDRDHHLKHKDWQAKMEQRDKHLMTWVSQYTPEKKAEWEKVMAEKKALRSQWMSPENAEKREKLKKEKMAQIAELKKQFEEGKLTKEEFMKKAHEWKGMGHWKTYHELEMAVEAKNKKDAAVLLNQLLAQYKQHNQMLKVILKK</sequence>
<evidence type="ECO:0000313" key="3">
    <source>
        <dbReference type="Proteomes" id="UP000199087"/>
    </source>
</evidence>
<keyword evidence="3" id="KW-1185">Reference proteome</keyword>
<evidence type="ECO:0000256" key="1">
    <source>
        <dbReference type="SAM" id="SignalP"/>
    </source>
</evidence>
<keyword evidence="1" id="KW-0732">Signal</keyword>
<dbReference type="AlphaFoldDB" id="A0A0U1NSL5"/>
<feature type="chain" id="PRO_5039308994" description="DUF3106 domain-containing protein" evidence="1">
    <location>
        <begin position="20"/>
        <end position="188"/>
    </location>
</feature>
<gene>
    <name evidence="2" type="ORF">BN000_00921</name>
</gene>
<evidence type="ECO:0000313" key="2">
    <source>
        <dbReference type="EMBL" id="CRK81027.1"/>
    </source>
</evidence>
<proteinExistence type="predicted"/>
<accession>A0A0U1NSL5</accession>
<protein>
    <recommendedName>
        <fullName evidence="4">DUF3106 domain-containing protein</fullName>
    </recommendedName>
</protein>